<name>A0A0G1XU44_9BACT</name>
<organism evidence="1 2">
    <name type="scientific">Candidatus Uhrbacteria bacterium GW2011_GWC2_53_7</name>
    <dbReference type="NCBI Taxonomy" id="1618986"/>
    <lineage>
        <taxon>Bacteria</taxon>
        <taxon>Candidatus Uhriibacteriota</taxon>
    </lineage>
</organism>
<dbReference type="Proteomes" id="UP000033865">
    <property type="component" value="Unassembled WGS sequence"/>
</dbReference>
<reference evidence="1 2" key="1">
    <citation type="journal article" date="2015" name="Nature">
        <title>rRNA introns, odd ribosomes, and small enigmatic genomes across a large radiation of phyla.</title>
        <authorList>
            <person name="Brown C.T."/>
            <person name="Hug L.A."/>
            <person name="Thomas B.C."/>
            <person name="Sharon I."/>
            <person name="Castelle C.J."/>
            <person name="Singh A."/>
            <person name="Wilkins M.J."/>
            <person name="Williams K.H."/>
            <person name="Banfield J.F."/>
        </authorList>
    </citation>
    <scope>NUCLEOTIDE SEQUENCE [LARGE SCALE GENOMIC DNA]</scope>
</reference>
<dbReference type="EMBL" id="LCRN01000062">
    <property type="protein sequence ID" value="KKW34688.1"/>
    <property type="molecule type" value="Genomic_DNA"/>
</dbReference>
<comment type="caution">
    <text evidence="1">The sequence shown here is derived from an EMBL/GenBank/DDBJ whole genome shotgun (WGS) entry which is preliminary data.</text>
</comment>
<evidence type="ECO:0000313" key="2">
    <source>
        <dbReference type="Proteomes" id="UP000033865"/>
    </source>
</evidence>
<dbReference type="PATRIC" id="fig|1618986.3.peg.654"/>
<dbReference type="AlphaFoldDB" id="A0A0G1XU44"/>
<proteinExistence type="predicted"/>
<sequence>MTSSAIVQKLWNYCNVLRDDPSAPDCEHRSGRCEHLPAPWQAGGMSYLLARGRLPHRHGQARRQACLRANTHR</sequence>
<evidence type="ECO:0000313" key="1">
    <source>
        <dbReference type="EMBL" id="KKW34688.1"/>
    </source>
</evidence>
<gene>
    <name evidence="1" type="ORF">UY82_C0062G0003</name>
</gene>
<accession>A0A0G1XU44</accession>
<protein>
    <submittedName>
        <fullName evidence="1">Uncharacterized protein</fullName>
    </submittedName>
</protein>